<dbReference type="Pfam" id="PF11712">
    <property type="entry name" value="Vma12"/>
    <property type="match status" value="1"/>
</dbReference>
<evidence type="ECO:0000256" key="5">
    <source>
        <dbReference type="ARBA" id="ARBA00023136"/>
    </source>
</evidence>
<evidence type="ECO:0000256" key="2">
    <source>
        <dbReference type="ARBA" id="ARBA00022692"/>
    </source>
</evidence>
<dbReference type="PANTHER" id="PTHR31394:SF1">
    <property type="entry name" value="TRANSMEMBRANE PROTEIN 199"/>
    <property type="match status" value="1"/>
</dbReference>
<evidence type="ECO:0000256" key="3">
    <source>
        <dbReference type="ARBA" id="ARBA00022824"/>
    </source>
</evidence>
<dbReference type="OrthoDB" id="19981at2759"/>
<feature type="transmembrane region" description="Helical" evidence="7">
    <location>
        <begin position="198"/>
        <end position="218"/>
    </location>
</feature>
<dbReference type="InterPro" id="IPR021013">
    <property type="entry name" value="ATPase_Vma12"/>
</dbReference>
<comment type="subcellular location">
    <subcellularLocation>
        <location evidence="1">Endoplasmic reticulum membrane</location>
        <topology evidence="1">Multi-pass membrane protein</topology>
    </subcellularLocation>
</comment>
<sequence length="288" mass="30611">MRATSADAPRLADTPAEEPDFLAPVYRTPQAFGVSLRWTPTTAAIAGDLASDLASGFETASAAAVTLTHRGQTVHRDWLTSLEASISSFKSGESVSSDLDTLRKISTLSGIPLRRLCAGEAGGLEWPAPVRVHRDPQLVARLQKLRDQLDATDYAQMVGKGIRKRTGDLAGTSAPIQGPSDTTNILDISEIRTQSRQITAIINMMFSVLGVGGAVFAASKYASGDMAIRVLLSILSAIVTAVAEAWFILRYTNILDMSDGTTTASSKPAPGRRIASSASRSHTKPKDQ</sequence>
<protein>
    <recommendedName>
        <fullName evidence="10">Endoplasmic reticulum-based factor for assembly of V-ATPase</fullName>
    </recommendedName>
</protein>
<name>A0A058ZG05_FONAL</name>
<keyword evidence="5 7" id="KW-0472">Membrane</keyword>
<dbReference type="GO" id="GO:0005789">
    <property type="term" value="C:endoplasmic reticulum membrane"/>
    <property type="evidence" value="ECO:0007669"/>
    <property type="project" value="UniProtKB-SubCell"/>
</dbReference>
<dbReference type="RefSeq" id="XP_009493980.1">
    <property type="nucleotide sequence ID" value="XM_009495705.1"/>
</dbReference>
<dbReference type="AlphaFoldDB" id="A0A058ZG05"/>
<dbReference type="EMBL" id="KB932202">
    <property type="protein sequence ID" value="KCV72402.1"/>
    <property type="molecule type" value="Genomic_DNA"/>
</dbReference>
<gene>
    <name evidence="8" type="ORF">H696_01798</name>
</gene>
<keyword evidence="9" id="KW-1185">Reference proteome</keyword>
<keyword evidence="3" id="KW-0256">Endoplasmic reticulum</keyword>
<dbReference type="PANTHER" id="PTHR31394">
    <property type="entry name" value="TRANSMEMBRANE PROTEIN 199"/>
    <property type="match status" value="1"/>
</dbReference>
<dbReference type="STRING" id="691883.A0A058ZG05"/>
<evidence type="ECO:0000313" key="9">
    <source>
        <dbReference type="Proteomes" id="UP000030693"/>
    </source>
</evidence>
<evidence type="ECO:0000313" key="8">
    <source>
        <dbReference type="EMBL" id="KCV72402.1"/>
    </source>
</evidence>
<accession>A0A058ZG05</accession>
<feature type="region of interest" description="Disordered" evidence="6">
    <location>
        <begin position="260"/>
        <end position="288"/>
    </location>
</feature>
<dbReference type="GO" id="GO:0070072">
    <property type="term" value="P:vacuolar proton-transporting V-type ATPase complex assembly"/>
    <property type="evidence" value="ECO:0007669"/>
    <property type="project" value="InterPro"/>
</dbReference>
<reference evidence="8" key="1">
    <citation type="submission" date="2013-04" db="EMBL/GenBank/DDBJ databases">
        <title>The Genome Sequence of Fonticula alba ATCC 38817.</title>
        <authorList>
            <consortium name="The Broad Institute Genomics Platform"/>
            <person name="Russ C."/>
            <person name="Cuomo C."/>
            <person name="Burger G."/>
            <person name="Gray M.W."/>
            <person name="Holland P.W.H."/>
            <person name="King N."/>
            <person name="Lang F.B.F."/>
            <person name="Roger A.J."/>
            <person name="Ruiz-Trillo I."/>
            <person name="Brown M."/>
            <person name="Walker B."/>
            <person name="Young S."/>
            <person name="Zeng Q."/>
            <person name="Gargeya S."/>
            <person name="Fitzgerald M."/>
            <person name="Haas B."/>
            <person name="Abouelleil A."/>
            <person name="Allen A.W."/>
            <person name="Alvarado L."/>
            <person name="Arachchi H.M."/>
            <person name="Berlin A.M."/>
            <person name="Chapman S.B."/>
            <person name="Gainer-Dewar J."/>
            <person name="Goldberg J."/>
            <person name="Griggs A."/>
            <person name="Gujja S."/>
            <person name="Hansen M."/>
            <person name="Howarth C."/>
            <person name="Imamovic A."/>
            <person name="Ireland A."/>
            <person name="Larimer J."/>
            <person name="McCowan C."/>
            <person name="Murphy C."/>
            <person name="Pearson M."/>
            <person name="Poon T.W."/>
            <person name="Priest M."/>
            <person name="Roberts A."/>
            <person name="Saif S."/>
            <person name="Shea T."/>
            <person name="Sisk P."/>
            <person name="Sykes S."/>
            <person name="Wortman J."/>
            <person name="Nusbaum C."/>
            <person name="Birren B."/>
        </authorList>
    </citation>
    <scope>NUCLEOTIDE SEQUENCE [LARGE SCALE GENOMIC DNA]</scope>
    <source>
        <strain evidence="8">ATCC 38817</strain>
    </source>
</reference>
<keyword evidence="2 7" id="KW-0812">Transmembrane</keyword>
<feature type="transmembrane region" description="Helical" evidence="7">
    <location>
        <begin position="230"/>
        <end position="249"/>
    </location>
</feature>
<dbReference type="GeneID" id="20526523"/>
<evidence type="ECO:0000256" key="7">
    <source>
        <dbReference type="SAM" id="Phobius"/>
    </source>
</evidence>
<dbReference type="Proteomes" id="UP000030693">
    <property type="component" value="Unassembled WGS sequence"/>
</dbReference>
<organism evidence="8">
    <name type="scientific">Fonticula alba</name>
    <name type="common">Slime mold</name>
    <dbReference type="NCBI Taxonomy" id="691883"/>
    <lineage>
        <taxon>Eukaryota</taxon>
        <taxon>Rotosphaerida</taxon>
        <taxon>Fonticulaceae</taxon>
        <taxon>Fonticula</taxon>
    </lineage>
</organism>
<proteinExistence type="predicted"/>
<evidence type="ECO:0008006" key="10">
    <source>
        <dbReference type="Google" id="ProtNLM"/>
    </source>
</evidence>
<evidence type="ECO:0000256" key="4">
    <source>
        <dbReference type="ARBA" id="ARBA00022989"/>
    </source>
</evidence>
<evidence type="ECO:0000256" key="1">
    <source>
        <dbReference type="ARBA" id="ARBA00004477"/>
    </source>
</evidence>
<keyword evidence="4 7" id="KW-1133">Transmembrane helix</keyword>
<evidence type="ECO:0000256" key="6">
    <source>
        <dbReference type="SAM" id="MobiDB-lite"/>
    </source>
</evidence>